<evidence type="ECO:0000256" key="3">
    <source>
        <dbReference type="ARBA" id="ARBA00012746"/>
    </source>
</evidence>
<dbReference type="UniPathway" id="UPA00189">
    <property type="reaction ID" value="UER00296"/>
</dbReference>
<evidence type="ECO:0000256" key="7">
    <source>
        <dbReference type="ARBA" id="ARBA00022755"/>
    </source>
</evidence>
<organism evidence="12">
    <name type="scientific">Hellea balneolensis</name>
    <dbReference type="NCBI Taxonomy" id="287478"/>
    <lineage>
        <taxon>Bacteria</taxon>
        <taxon>Pseudomonadati</taxon>
        <taxon>Pseudomonadota</taxon>
        <taxon>Alphaproteobacteria</taxon>
        <taxon>Maricaulales</taxon>
        <taxon>Robiginitomaculaceae</taxon>
        <taxon>Hellea</taxon>
    </lineage>
</organism>
<keyword evidence="7 10" id="KW-0658">Purine biosynthesis</keyword>
<evidence type="ECO:0000256" key="5">
    <source>
        <dbReference type="ARBA" id="ARBA00022741"/>
    </source>
</evidence>
<name>A0A7C3GB65_9PROT</name>
<dbReference type="NCBIfam" id="TIGR00884">
    <property type="entry name" value="guaA_Cterm"/>
    <property type="match status" value="1"/>
</dbReference>
<sequence>EAIGDQLTCVFVDTGMMRKDEAKQVISLFTEHYDFNLIHIDAEDEFLKLLKGVSDPEGKRKIIGKTFIEIFEKQAKKIKDAKFLAQGTLYPDVIESVSFDGGPSVTIKSHHNVGGLPERMNMQLVEPLRELFKDEVRLLGQELGLHKDFVERHPFPGPGLAIRCPGEITKEKLDLLREADAIYLDQIKKHNLYNEIWQAFAVILPVKTVGVMGDGRTYDYVLALRAVTSSDGMTADYYPFSHDFLGETATRIINEVNGVNRVVYDVTSKPPGTIEWE</sequence>
<gene>
    <name evidence="12" type="primary">guaA</name>
    <name evidence="12" type="ORF">ENJ46_04645</name>
</gene>
<evidence type="ECO:0000256" key="8">
    <source>
        <dbReference type="ARBA" id="ARBA00022840"/>
    </source>
</evidence>
<keyword evidence="6 10" id="KW-0332">GMP biosynthesis</keyword>
<evidence type="ECO:0000259" key="11">
    <source>
        <dbReference type="PROSITE" id="PS51553"/>
    </source>
</evidence>
<dbReference type="InterPro" id="IPR025777">
    <property type="entry name" value="GMPS_ATP_PPase_dom"/>
</dbReference>
<dbReference type="PROSITE" id="PS51553">
    <property type="entry name" value="GMPS_ATP_PPASE"/>
    <property type="match status" value="1"/>
</dbReference>
<dbReference type="Proteomes" id="UP000886042">
    <property type="component" value="Unassembled WGS sequence"/>
</dbReference>
<feature type="non-terminal residue" evidence="12">
    <location>
        <position position="1"/>
    </location>
</feature>
<comment type="function">
    <text evidence="1">Catalyzes the synthesis of GMP from XMP.</text>
</comment>
<comment type="caution">
    <text evidence="12">The sequence shown here is derived from an EMBL/GenBank/DDBJ whole genome shotgun (WGS) entry which is preliminary data.</text>
</comment>
<dbReference type="InterPro" id="IPR001674">
    <property type="entry name" value="GMP_synth_C"/>
</dbReference>
<evidence type="ECO:0000256" key="1">
    <source>
        <dbReference type="ARBA" id="ARBA00002332"/>
    </source>
</evidence>
<proteinExistence type="predicted"/>
<evidence type="ECO:0000256" key="10">
    <source>
        <dbReference type="PROSITE-ProRule" id="PRU00886"/>
    </source>
</evidence>
<protein>
    <recommendedName>
        <fullName evidence="3">GMP synthase (glutamine-hydrolyzing)</fullName>
        <ecNumber evidence="3">6.3.5.2</ecNumber>
    </recommendedName>
</protein>
<evidence type="ECO:0000256" key="9">
    <source>
        <dbReference type="ARBA" id="ARBA00022962"/>
    </source>
</evidence>
<feature type="domain" description="GMPS ATP-PPase" evidence="11">
    <location>
        <begin position="1"/>
        <end position="152"/>
    </location>
</feature>
<dbReference type="InterPro" id="IPR014729">
    <property type="entry name" value="Rossmann-like_a/b/a_fold"/>
</dbReference>
<comment type="caution">
    <text evidence="10">Lacks conserved residue(s) required for the propagation of feature annotation.</text>
</comment>
<keyword evidence="9" id="KW-0315">Glutamine amidotransferase</keyword>
<comment type="pathway">
    <text evidence="2">Purine metabolism; GMP biosynthesis; GMP from XMP (L-Gln route): step 1/1.</text>
</comment>
<reference evidence="12" key="1">
    <citation type="journal article" date="2020" name="mSystems">
        <title>Genome- and Community-Level Interaction Insights into Carbon Utilization and Element Cycling Functions of Hydrothermarchaeota in Hydrothermal Sediment.</title>
        <authorList>
            <person name="Zhou Z."/>
            <person name="Liu Y."/>
            <person name="Xu W."/>
            <person name="Pan J."/>
            <person name="Luo Z.H."/>
            <person name="Li M."/>
        </authorList>
    </citation>
    <scope>NUCLEOTIDE SEQUENCE [LARGE SCALE GENOMIC DNA]</scope>
    <source>
        <strain evidence="12">HyVt-489</strain>
    </source>
</reference>
<dbReference type="SUPFAM" id="SSF52402">
    <property type="entry name" value="Adenine nucleotide alpha hydrolases-like"/>
    <property type="match status" value="1"/>
</dbReference>
<keyword evidence="8 10" id="KW-0067">ATP-binding</keyword>
<keyword evidence="4 12" id="KW-0436">Ligase</keyword>
<dbReference type="EC" id="6.3.5.2" evidence="3"/>
<dbReference type="NCBIfam" id="NF000848">
    <property type="entry name" value="PRK00074.1"/>
    <property type="match status" value="1"/>
</dbReference>
<evidence type="ECO:0000256" key="4">
    <source>
        <dbReference type="ARBA" id="ARBA00022598"/>
    </source>
</evidence>
<dbReference type="SUPFAM" id="SSF54810">
    <property type="entry name" value="GMP synthetase C-terminal dimerisation domain"/>
    <property type="match status" value="1"/>
</dbReference>
<dbReference type="EMBL" id="DRMN01000307">
    <property type="protein sequence ID" value="HFB55194.1"/>
    <property type="molecule type" value="Genomic_DNA"/>
</dbReference>
<dbReference type="GO" id="GO:0005829">
    <property type="term" value="C:cytosol"/>
    <property type="evidence" value="ECO:0007669"/>
    <property type="project" value="TreeGrafter"/>
</dbReference>
<dbReference type="PANTHER" id="PTHR11922:SF2">
    <property type="entry name" value="GMP SYNTHASE [GLUTAMINE-HYDROLYZING]"/>
    <property type="match status" value="1"/>
</dbReference>
<dbReference type="Gene3D" id="3.30.300.10">
    <property type="match status" value="1"/>
</dbReference>
<dbReference type="Pfam" id="PF00958">
    <property type="entry name" value="GMP_synt_C"/>
    <property type="match status" value="1"/>
</dbReference>
<accession>A0A7C3GB65</accession>
<dbReference type="PANTHER" id="PTHR11922">
    <property type="entry name" value="GMP SYNTHASE-RELATED"/>
    <property type="match status" value="1"/>
</dbReference>
<evidence type="ECO:0000313" key="12">
    <source>
        <dbReference type="EMBL" id="HFB55194.1"/>
    </source>
</evidence>
<dbReference type="AlphaFoldDB" id="A0A7C3GB65"/>
<evidence type="ECO:0000256" key="6">
    <source>
        <dbReference type="ARBA" id="ARBA00022749"/>
    </source>
</evidence>
<dbReference type="FunFam" id="3.30.300.10:FF:000002">
    <property type="entry name" value="GMP synthase [glutamine-hydrolyzing]"/>
    <property type="match status" value="1"/>
</dbReference>
<keyword evidence="5 10" id="KW-0547">Nucleotide-binding</keyword>
<evidence type="ECO:0000256" key="2">
    <source>
        <dbReference type="ARBA" id="ARBA00005153"/>
    </source>
</evidence>
<dbReference type="GO" id="GO:0003921">
    <property type="term" value="F:GMP synthase activity"/>
    <property type="evidence" value="ECO:0007669"/>
    <property type="project" value="InterPro"/>
</dbReference>
<dbReference type="CDD" id="cd01997">
    <property type="entry name" value="GMP_synthase_C"/>
    <property type="match status" value="1"/>
</dbReference>
<dbReference type="GO" id="GO:0005524">
    <property type="term" value="F:ATP binding"/>
    <property type="evidence" value="ECO:0007669"/>
    <property type="project" value="UniProtKB-UniRule"/>
</dbReference>
<dbReference type="Gene3D" id="3.40.50.620">
    <property type="entry name" value="HUPs"/>
    <property type="match status" value="1"/>
</dbReference>